<dbReference type="InterPro" id="IPR037143">
    <property type="entry name" value="4-PPantetheinyl_Trfase_dom_sf"/>
</dbReference>
<dbReference type="GO" id="GO:0008897">
    <property type="term" value="F:holo-[acyl-carrier-protein] synthase activity"/>
    <property type="evidence" value="ECO:0007669"/>
    <property type="project" value="InterPro"/>
</dbReference>
<dbReference type="InterPro" id="IPR008278">
    <property type="entry name" value="4-PPantetheinyl_Trfase_dom"/>
</dbReference>
<dbReference type="OrthoDB" id="1190494at2"/>
<reference evidence="3 4" key="1">
    <citation type="submission" date="2014-12" db="EMBL/GenBank/DDBJ databases">
        <title>Genome sequence of Flavobacterium anhuiense RCM74.</title>
        <authorList>
            <person name="Kim J.F."/>
            <person name="Song J.Y."/>
            <person name="Kwak M.-J."/>
            <person name="Lee S.-W."/>
        </authorList>
    </citation>
    <scope>NUCLEOTIDE SEQUENCE [LARGE SCALE GENOMIC DNA]</scope>
    <source>
        <strain evidence="3 4">RCM74</strain>
    </source>
</reference>
<evidence type="ECO:0000313" key="4">
    <source>
        <dbReference type="Proteomes" id="UP000290433"/>
    </source>
</evidence>
<dbReference type="EMBL" id="JUIV01000018">
    <property type="protein sequence ID" value="RYJ37183.1"/>
    <property type="molecule type" value="Genomic_DNA"/>
</dbReference>
<dbReference type="AlphaFoldDB" id="A0A444VUS4"/>
<protein>
    <submittedName>
        <fullName evidence="3">Phosphopantetheinyl transferase-like protein</fullName>
    </submittedName>
</protein>
<accession>A0A444VUS4</accession>
<dbReference type="RefSeq" id="WP_129748500.1">
    <property type="nucleotide sequence ID" value="NZ_JUIV01000018.1"/>
</dbReference>
<dbReference type="SUPFAM" id="SSF56214">
    <property type="entry name" value="4'-phosphopantetheinyl transferase"/>
    <property type="match status" value="2"/>
</dbReference>
<organism evidence="3 4">
    <name type="scientific">Flavobacterium anhuiense</name>
    <dbReference type="NCBI Taxonomy" id="459526"/>
    <lineage>
        <taxon>Bacteria</taxon>
        <taxon>Pseudomonadati</taxon>
        <taxon>Bacteroidota</taxon>
        <taxon>Flavobacteriia</taxon>
        <taxon>Flavobacteriales</taxon>
        <taxon>Flavobacteriaceae</taxon>
        <taxon>Flavobacterium</taxon>
    </lineage>
</organism>
<name>A0A444VUS4_9FLAO</name>
<proteinExistence type="predicted"/>
<dbReference type="Proteomes" id="UP000290433">
    <property type="component" value="Unassembled WGS sequence"/>
</dbReference>
<comment type="caution">
    <text evidence="3">The sequence shown here is derived from an EMBL/GenBank/DDBJ whole genome shotgun (WGS) entry which is preliminary data.</text>
</comment>
<feature type="domain" description="4'-phosphopantetheinyl transferase" evidence="2">
    <location>
        <begin position="104"/>
        <end position="200"/>
    </location>
</feature>
<dbReference type="Gene3D" id="3.90.470.20">
    <property type="entry name" value="4'-phosphopantetheinyl transferase domain"/>
    <property type="match status" value="2"/>
</dbReference>
<sequence>MPLFQTIQFNENTKILIWEITESFEELYSRVTLKEKTQRRLDGMKSQMHQRAFLSVRMLIQEMGFTDKDLHYDEFGKPYFDCDNHISITHSYHFAAIIISKEKVGIDMELQREKIQRIADKFTDYECDYLEPNSTEEYIKKLTVIWGAKEAIFKIRNEKGISFKDHINVDNFSLDKTQTQASLHFDDLVKDFDVHYQEVKSDNFDGTFTLVYAFEK</sequence>
<gene>
    <name evidence="3" type="ORF">NU08_3749</name>
</gene>
<evidence type="ECO:0000256" key="1">
    <source>
        <dbReference type="ARBA" id="ARBA00022679"/>
    </source>
</evidence>
<dbReference type="Pfam" id="PF01648">
    <property type="entry name" value="ACPS"/>
    <property type="match status" value="1"/>
</dbReference>
<keyword evidence="1 3" id="KW-0808">Transferase</keyword>
<dbReference type="GO" id="GO:0000287">
    <property type="term" value="F:magnesium ion binding"/>
    <property type="evidence" value="ECO:0007669"/>
    <property type="project" value="InterPro"/>
</dbReference>
<evidence type="ECO:0000313" key="3">
    <source>
        <dbReference type="EMBL" id="RYJ37183.1"/>
    </source>
</evidence>
<evidence type="ECO:0000259" key="2">
    <source>
        <dbReference type="Pfam" id="PF01648"/>
    </source>
</evidence>